<feature type="transmembrane region" description="Helical" evidence="1">
    <location>
        <begin position="18"/>
        <end position="38"/>
    </location>
</feature>
<evidence type="ECO:0000313" key="2">
    <source>
        <dbReference type="EMBL" id="EDS15854.1"/>
    </source>
</evidence>
<comment type="caution">
    <text evidence="2">The sequence shown here is derived from an EMBL/GenBank/DDBJ whole genome shotgun (WGS) entry which is preliminary data.</text>
</comment>
<dbReference type="Proteomes" id="UP000004713">
    <property type="component" value="Unassembled WGS sequence"/>
</dbReference>
<protein>
    <submittedName>
        <fullName evidence="2">Uncharacterized protein</fullName>
    </submittedName>
</protein>
<evidence type="ECO:0000313" key="3">
    <source>
        <dbReference type="Proteomes" id="UP000004713"/>
    </source>
</evidence>
<dbReference type="EMBL" id="ABFZ02000018">
    <property type="protein sequence ID" value="EDS15854.1"/>
    <property type="molecule type" value="Genomic_DNA"/>
</dbReference>
<accession>B0NP94</accession>
<sequence length="44" mass="5288">MGYENLRELLFFFHYFRRWQACTDFALYGLGGLCLILVKMKSHV</sequence>
<dbReference type="AlphaFoldDB" id="B0NP94"/>
<organism evidence="2 3">
    <name type="scientific">Bacteroides stercoris ATCC 43183</name>
    <dbReference type="NCBI Taxonomy" id="449673"/>
    <lineage>
        <taxon>Bacteria</taxon>
        <taxon>Pseudomonadati</taxon>
        <taxon>Bacteroidota</taxon>
        <taxon>Bacteroidia</taxon>
        <taxon>Bacteroidales</taxon>
        <taxon>Bacteroidaceae</taxon>
        <taxon>Bacteroides</taxon>
    </lineage>
</organism>
<name>B0NP94_BACSE</name>
<dbReference type="HOGENOM" id="CLU_3212676_0_0_10"/>
<keyword evidence="1" id="KW-0472">Membrane</keyword>
<reference evidence="2 3" key="1">
    <citation type="submission" date="2007-11" db="EMBL/GenBank/DDBJ databases">
        <title>Draft genome sequence of Bacteroides stercoris(ATCC 43183).</title>
        <authorList>
            <person name="Sudarsanam P."/>
            <person name="Ley R."/>
            <person name="Guruge J."/>
            <person name="Turnbaugh P.J."/>
            <person name="Mahowald M."/>
            <person name="Liep D."/>
            <person name="Gordon J."/>
        </authorList>
    </citation>
    <scope>NUCLEOTIDE SEQUENCE [LARGE SCALE GENOMIC DNA]</scope>
    <source>
        <strain evidence="2 3">ATCC 43183</strain>
    </source>
</reference>
<evidence type="ECO:0000256" key="1">
    <source>
        <dbReference type="SAM" id="Phobius"/>
    </source>
</evidence>
<proteinExistence type="predicted"/>
<keyword evidence="1" id="KW-0812">Transmembrane</keyword>
<keyword evidence="1" id="KW-1133">Transmembrane helix</keyword>
<reference evidence="2 3" key="2">
    <citation type="submission" date="2007-11" db="EMBL/GenBank/DDBJ databases">
        <authorList>
            <person name="Fulton L."/>
            <person name="Clifton S."/>
            <person name="Fulton B."/>
            <person name="Xu J."/>
            <person name="Minx P."/>
            <person name="Pepin K.H."/>
            <person name="Johnson M."/>
            <person name="Thiruvilangam P."/>
            <person name="Bhonagiri V."/>
            <person name="Nash W.E."/>
            <person name="Mardis E.R."/>
            <person name="Wilson R.K."/>
        </authorList>
    </citation>
    <scope>NUCLEOTIDE SEQUENCE [LARGE SCALE GENOMIC DNA]</scope>
    <source>
        <strain evidence="2 3">ATCC 43183</strain>
    </source>
</reference>
<gene>
    <name evidence="2" type="ORF">BACSTE_01299</name>
</gene>